<sequence length="531" mass="59444">MKVKRATAAILCALLAASAFGACTSPAPASSGTTPASGSTSQDAGGSGDTASGEPTEITIAYWDVEKGLSGGENDKLLQKIQEDTNTILKPLNITWDDYRQKIQLWASSNQLPDVFAIDVIGSSFYYNWTEQGVVAPLPEDLSAYPALEEYMSSPDIEALRKEDGKFYTIPRTTWAEIRQSATERKMFYRWDLAQAAGVTKEPETYEEFRDMLRKIIEADPEGKSITGMTVSIPQLLDSFFMPYGVPLGMGDGSGSDFKWVEKDGQYIPAYFAGDLKSVFQLARDMYQEGTIDPDIALAKQQLSEDKFLQGSVSAYYANQQSDNLAQKWNEVNPDKKFEDCVKLAKPFPGLDGNTTCPVFKTYWSESYISAQSADKMDAILRLYNYYLENDEMVRYGFEGEDWKKDGDTIVRLNSDVNNTYPVTNIGGLVQYANWYNLELTGDAERDVYRQIDIDYWNLIDETCTVPEYEPSYTNISTPTKNEFIIKPAEDLLTIMTGTESVDKMYDDLMASYESDGLSKMIEEVNAKIAE</sequence>
<evidence type="ECO:0000313" key="3">
    <source>
        <dbReference type="EMBL" id="HIR47043.1"/>
    </source>
</evidence>
<accession>A0A9D1AMQ3</accession>
<dbReference type="Proteomes" id="UP000824242">
    <property type="component" value="Unassembled WGS sequence"/>
</dbReference>
<evidence type="ECO:0000313" key="4">
    <source>
        <dbReference type="Proteomes" id="UP000824242"/>
    </source>
</evidence>
<dbReference type="Gene3D" id="3.40.190.10">
    <property type="entry name" value="Periplasmic binding protein-like II"/>
    <property type="match status" value="2"/>
</dbReference>
<feature type="chain" id="PRO_5038832395" evidence="2">
    <location>
        <begin position="22"/>
        <end position="531"/>
    </location>
</feature>
<dbReference type="PANTHER" id="PTHR43649">
    <property type="entry name" value="ARABINOSE-BINDING PROTEIN-RELATED"/>
    <property type="match status" value="1"/>
</dbReference>
<organism evidence="3 4">
    <name type="scientific">Candidatus Caccousia avicola</name>
    <dbReference type="NCBI Taxonomy" id="2840721"/>
    <lineage>
        <taxon>Bacteria</taxon>
        <taxon>Bacillati</taxon>
        <taxon>Bacillota</taxon>
        <taxon>Clostridia</taxon>
        <taxon>Eubacteriales</taxon>
        <taxon>Oscillospiraceae</taxon>
        <taxon>Oscillospiraceae incertae sedis</taxon>
        <taxon>Candidatus Caccousia</taxon>
    </lineage>
</organism>
<gene>
    <name evidence="3" type="ORF">IAB89_05210</name>
</gene>
<keyword evidence="2" id="KW-0732">Signal</keyword>
<dbReference type="InterPro" id="IPR006059">
    <property type="entry name" value="SBP"/>
</dbReference>
<dbReference type="EMBL" id="DVGZ01000052">
    <property type="protein sequence ID" value="HIR47043.1"/>
    <property type="molecule type" value="Genomic_DNA"/>
</dbReference>
<dbReference type="PROSITE" id="PS51257">
    <property type="entry name" value="PROKAR_LIPOPROTEIN"/>
    <property type="match status" value="1"/>
</dbReference>
<comment type="caution">
    <text evidence="3">The sequence shown here is derived from an EMBL/GenBank/DDBJ whole genome shotgun (WGS) entry which is preliminary data.</text>
</comment>
<evidence type="ECO:0000256" key="2">
    <source>
        <dbReference type="SAM" id="SignalP"/>
    </source>
</evidence>
<protein>
    <submittedName>
        <fullName evidence="3">Extracellular solute-binding protein</fullName>
    </submittedName>
</protein>
<feature type="region of interest" description="Disordered" evidence="1">
    <location>
        <begin position="27"/>
        <end position="54"/>
    </location>
</feature>
<dbReference type="Pfam" id="PF13416">
    <property type="entry name" value="SBP_bac_8"/>
    <property type="match status" value="1"/>
</dbReference>
<evidence type="ECO:0000256" key="1">
    <source>
        <dbReference type="SAM" id="MobiDB-lite"/>
    </source>
</evidence>
<proteinExistence type="predicted"/>
<name>A0A9D1AMQ3_9FIRM</name>
<feature type="compositionally biased region" description="Low complexity" evidence="1">
    <location>
        <begin position="27"/>
        <end position="41"/>
    </location>
</feature>
<dbReference type="InterPro" id="IPR050490">
    <property type="entry name" value="Bact_solute-bd_prot1"/>
</dbReference>
<feature type="signal peptide" evidence="2">
    <location>
        <begin position="1"/>
        <end position="21"/>
    </location>
</feature>
<reference evidence="3" key="1">
    <citation type="submission" date="2020-10" db="EMBL/GenBank/DDBJ databases">
        <authorList>
            <person name="Gilroy R."/>
        </authorList>
    </citation>
    <scope>NUCLEOTIDE SEQUENCE</scope>
    <source>
        <strain evidence="3">ChiSxjej1B13-7958</strain>
    </source>
</reference>
<reference evidence="3" key="2">
    <citation type="journal article" date="2021" name="PeerJ">
        <title>Extensive microbial diversity within the chicken gut microbiome revealed by metagenomics and culture.</title>
        <authorList>
            <person name="Gilroy R."/>
            <person name="Ravi A."/>
            <person name="Getino M."/>
            <person name="Pursley I."/>
            <person name="Horton D.L."/>
            <person name="Alikhan N.F."/>
            <person name="Baker D."/>
            <person name="Gharbi K."/>
            <person name="Hall N."/>
            <person name="Watson M."/>
            <person name="Adriaenssens E.M."/>
            <person name="Foster-Nyarko E."/>
            <person name="Jarju S."/>
            <person name="Secka A."/>
            <person name="Antonio M."/>
            <person name="Oren A."/>
            <person name="Chaudhuri R.R."/>
            <person name="La Ragione R."/>
            <person name="Hildebrand F."/>
            <person name="Pallen M.J."/>
        </authorList>
    </citation>
    <scope>NUCLEOTIDE SEQUENCE</scope>
    <source>
        <strain evidence="3">ChiSxjej1B13-7958</strain>
    </source>
</reference>
<dbReference type="AlphaFoldDB" id="A0A9D1AMQ3"/>
<dbReference type="PANTHER" id="PTHR43649:SF12">
    <property type="entry name" value="DIACETYLCHITOBIOSE BINDING PROTEIN DASA"/>
    <property type="match status" value="1"/>
</dbReference>
<dbReference type="SUPFAM" id="SSF53850">
    <property type="entry name" value="Periplasmic binding protein-like II"/>
    <property type="match status" value="1"/>
</dbReference>